<dbReference type="InterPro" id="IPR036900">
    <property type="entry name" value="A-D-PHexomutase_C_sf"/>
</dbReference>
<keyword evidence="12" id="KW-1185">Reference proteome</keyword>
<dbReference type="InterPro" id="IPR005845">
    <property type="entry name" value="A-D-PHexomutase_a/b/a-II"/>
</dbReference>
<evidence type="ECO:0000259" key="9">
    <source>
        <dbReference type="Pfam" id="PF02879"/>
    </source>
</evidence>
<dbReference type="Gene3D" id="3.40.120.10">
    <property type="entry name" value="Alpha-D-Glucose-1,6-Bisphosphate, subunit A, domain 3"/>
    <property type="match status" value="3"/>
</dbReference>
<dbReference type="InterPro" id="IPR005844">
    <property type="entry name" value="A-D-PHexomutase_a/b/a-I"/>
</dbReference>
<evidence type="ECO:0000259" key="8">
    <source>
        <dbReference type="Pfam" id="PF02878"/>
    </source>
</evidence>
<keyword evidence="5 7" id="KW-0460">Magnesium</keyword>
<protein>
    <submittedName>
        <fullName evidence="11">Phospho-sugar mutase</fullName>
    </submittedName>
</protein>
<evidence type="ECO:0000256" key="1">
    <source>
        <dbReference type="ARBA" id="ARBA00001946"/>
    </source>
</evidence>
<gene>
    <name evidence="11" type="ORF">NPA09_00565</name>
</gene>
<dbReference type="Pfam" id="PF02880">
    <property type="entry name" value="PGM_PMM_III"/>
    <property type="match status" value="1"/>
</dbReference>
<keyword evidence="3" id="KW-0597">Phosphoprotein</keyword>
<dbReference type="PANTHER" id="PTHR45745:SF1">
    <property type="entry name" value="PHOSPHOGLUCOMUTASE 2B-RELATED"/>
    <property type="match status" value="1"/>
</dbReference>
<feature type="domain" description="Alpha-D-phosphohexomutase alpha/beta/alpha" evidence="8">
    <location>
        <begin position="5"/>
        <end position="144"/>
    </location>
</feature>
<evidence type="ECO:0000256" key="3">
    <source>
        <dbReference type="ARBA" id="ARBA00022553"/>
    </source>
</evidence>
<evidence type="ECO:0000259" key="10">
    <source>
        <dbReference type="Pfam" id="PF02880"/>
    </source>
</evidence>
<dbReference type="Pfam" id="PF02878">
    <property type="entry name" value="PGM_PMM_I"/>
    <property type="match status" value="1"/>
</dbReference>
<dbReference type="SUPFAM" id="SSF55957">
    <property type="entry name" value="Phosphoglucomutase, C-terminal domain"/>
    <property type="match status" value="1"/>
</dbReference>
<evidence type="ECO:0000313" key="11">
    <source>
        <dbReference type="EMBL" id="UUD37057.1"/>
    </source>
</evidence>
<dbReference type="Proteomes" id="UP001059576">
    <property type="component" value="Chromosome"/>
</dbReference>
<evidence type="ECO:0000256" key="7">
    <source>
        <dbReference type="RuleBase" id="RU004326"/>
    </source>
</evidence>
<dbReference type="SUPFAM" id="SSF53738">
    <property type="entry name" value="Phosphoglucomutase, first 3 domains"/>
    <property type="match status" value="3"/>
</dbReference>
<dbReference type="InterPro" id="IPR005846">
    <property type="entry name" value="A-D-PHexomutase_a/b/a-III"/>
</dbReference>
<evidence type="ECO:0000256" key="5">
    <source>
        <dbReference type="ARBA" id="ARBA00022842"/>
    </source>
</evidence>
<dbReference type="PROSITE" id="PS00710">
    <property type="entry name" value="PGM_PMM"/>
    <property type="match status" value="1"/>
</dbReference>
<accession>A0ABY5J4J5</accession>
<feature type="domain" description="Alpha-D-phosphohexomutase alpha/beta/alpha" evidence="9">
    <location>
        <begin position="168"/>
        <end position="268"/>
    </location>
</feature>
<reference evidence="11" key="1">
    <citation type="submission" date="2022-07" db="EMBL/GenBank/DDBJ databases">
        <title>Complete genome of Mycoplasma equigenitalium type strain T37.</title>
        <authorList>
            <person name="Spergser J."/>
        </authorList>
    </citation>
    <scope>NUCLEOTIDE SEQUENCE</scope>
    <source>
        <strain evidence="11">T37</strain>
    </source>
</reference>
<dbReference type="InterPro" id="IPR016066">
    <property type="entry name" value="A-D-PHexomutase_CS"/>
</dbReference>
<evidence type="ECO:0000256" key="4">
    <source>
        <dbReference type="ARBA" id="ARBA00022723"/>
    </source>
</evidence>
<dbReference type="Gene3D" id="3.30.310.50">
    <property type="entry name" value="Alpha-D-phosphohexomutase, C-terminal domain"/>
    <property type="match status" value="1"/>
</dbReference>
<feature type="domain" description="Alpha-D-phosphohexomutase alpha/beta/alpha" evidence="10">
    <location>
        <begin position="278"/>
        <end position="402"/>
    </location>
</feature>
<name>A0ABY5J4J5_9BACT</name>
<proteinExistence type="inferred from homology"/>
<dbReference type="RefSeq" id="WP_129722396.1">
    <property type="nucleotide sequence ID" value="NZ_CP101808.1"/>
</dbReference>
<evidence type="ECO:0000256" key="2">
    <source>
        <dbReference type="ARBA" id="ARBA00010231"/>
    </source>
</evidence>
<evidence type="ECO:0000256" key="6">
    <source>
        <dbReference type="ARBA" id="ARBA00023235"/>
    </source>
</evidence>
<dbReference type="Pfam" id="PF02879">
    <property type="entry name" value="PGM_PMM_II"/>
    <property type="match status" value="1"/>
</dbReference>
<keyword evidence="6" id="KW-0413">Isomerase</keyword>
<organism evidence="11 12">
    <name type="scientific">Mycoplasmopsis equigenitalium</name>
    <dbReference type="NCBI Taxonomy" id="114883"/>
    <lineage>
        <taxon>Bacteria</taxon>
        <taxon>Bacillati</taxon>
        <taxon>Mycoplasmatota</taxon>
        <taxon>Mycoplasmoidales</taxon>
        <taxon>Metamycoplasmataceae</taxon>
        <taxon>Mycoplasmopsis</taxon>
    </lineage>
</organism>
<dbReference type="InterPro" id="IPR016055">
    <property type="entry name" value="A-D-PHexomutase_a/b/a-I/II/III"/>
</dbReference>
<dbReference type="PANTHER" id="PTHR45745">
    <property type="entry name" value="PHOSPHOMANNOMUTASE 45A"/>
    <property type="match status" value="1"/>
</dbReference>
<evidence type="ECO:0000313" key="12">
    <source>
        <dbReference type="Proteomes" id="UP001059576"/>
    </source>
</evidence>
<comment type="cofactor">
    <cofactor evidence="1">
        <name>Mg(2+)</name>
        <dbReference type="ChEBI" id="CHEBI:18420"/>
    </cofactor>
</comment>
<sequence length="500" mass="57306">MNKKLEFGTAGIRGIVGPAEHELNTAHVARIADGLVSYLKHNFKEKDRIVVIGRDNRIMSKEFAILTRNILSRNEIKVIFSEDISPTPFVSFLIKEYKAAAGVNITASHNPKEYNGVKVYNQFGYQSLPDEIDELLKYFKDYSEYLNFDLETKNDKFIKNVNQENINKYLEKVLKLAKKRDCNNISVAYSPLHGTGAKYVRYLLPKLSKNSYFLEAQMINDSNFSNVKSPNPENTETYEELIKLGLEKNADILLVTDPDSDRVGLCVKNNNKYELLTGNETATLIMNYLVETTKNLKNKYLIYSYVSSNVPRIIAEKNNIKVYETPTGYKWIGALIQDNKKTHPELEHLFSFEESYGSLIDETLAFDKDAIQSIVILTTIASYYKEKGLNLLDVLENIYKKYGYVASKVLNIGTEKYDLINLQKGFKNIKEKDSVFTDYNLDPQIPTNMLKIQFSDHSWIALRPSGTEPKIKFYIFGFGDNKEKADARATFLLDQIKKML</sequence>
<dbReference type="CDD" id="cd05799">
    <property type="entry name" value="PGM2"/>
    <property type="match status" value="1"/>
</dbReference>
<dbReference type="PRINTS" id="PR00509">
    <property type="entry name" value="PGMPMM"/>
</dbReference>
<keyword evidence="4 7" id="KW-0479">Metal-binding</keyword>
<comment type="similarity">
    <text evidence="2 7">Belongs to the phosphohexose mutase family.</text>
</comment>
<dbReference type="EMBL" id="CP101808">
    <property type="protein sequence ID" value="UUD37057.1"/>
    <property type="molecule type" value="Genomic_DNA"/>
</dbReference>
<dbReference type="InterPro" id="IPR005841">
    <property type="entry name" value="Alpha-D-phosphohexomutase_SF"/>
</dbReference>